<comment type="catalytic activity">
    <reaction evidence="5">
        <text>a 3,4-dihydroxy-5-(all-trans-polyprenyl)benzoate + S-adenosyl-L-methionine = a 4-hydroxy-3-methoxy-5-(all-trans-polyprenyl)benzoate + S-adenosyl-L-homocysteine + H(+)</text>
        <dbReference type="Rhea" id="RHEA:44452"/>
        <dbReference type="Rhea" id="RHEA-COMP:10930"/>
        <dbReference type="Rhea" id="RHEA-COMP:10931"/>
        <dbReference type="ChEBI" id="CHEBI:15378"/>
        <dbReference type="ChEBI" id="CHEBI:57856"/>
        <dbReference type="ChEBI" id="CHEBI:59789"/>
        <dbReference type="ChEBI" id="CHEBI:64694"/>
        <dbReference type="ChEBI" id="CHEBI:84443"/>
        <dbReference type="EC" id="2.1.1.114"/>
    </reaction>
</comment>
<keyword evidence="5" id="KW-0472">Membrane</keyword>
<dbReference type="HAMAP" id="MF_00472">
    <property type="entry name" value="UbiG"/>
    <property type="match status" value="1"/>
</dbReference>
<dbReference type="GO" id="GO:0031314">
    <property type="term" value="C:extrinsic component of mitochondrial inner membrane"/>
    <property type="evidence" value="ECO:0007669"/>
    <property type="project" value="UniProtKB-UniRule"/>
</dbReference>
<dbReference type="Proteomes" id="UP000187013">
    <property type="component" value="Unassembled WGS sequence"/>
</dbReference>
<keyword evidence="5" id="KW-0479">Metal-binding</keyword>
<comment type="subcellular location">
    <subcellularLocation>
        <location evidence="5">Mitochondrion inner membrane</location>
        <topology evidence="5">Peripheral membrane protein</topology>
        <orientation evidence="5">Matrix side</orientation>
    </subcellularLocation>
</comment>
<evidence type="ECO:0000256" key="5">
    <source>
        <dbReference type="HAMAP-Rule" id="MF_03190"/>
    </source>
</evidence>
<dbReference type="GO" id="GO:0061542">
    <property type="term" value="F:3-demethylubiquinol 3-O-methyltransferase activity"/>
    <property type="evidence" value="ECO:0007669"/>
    <property type="project" value="UniProtKB-UniRule"/>
</dbReference>
<dbReference type="OrthoDB" id="3265906at2759"/>
<comment type="subunit">
    <text evidence="5">Component of a multi-subunit COQ enzyme complex, composed of at least COQ3, COQ4, COQ5, COQ6, COQ7 and COQ9.</text>
</comment>
<evidence type="ECO:0000313" key="6">
    <source>
        <dbReference type="EMBL" id="GAV47263.1"/>
    </source>
</evidence>
<dbReference type="EC" id="2.1.1.64" evidence="5"/>
<evidence type="ECO:0000313" key="7">
    <source>
        <dbReference type="Proteomes" id="UP000187013"/>
    </source>
</evidence>
<feature type="binding site" evidence="5">
    <location>
        <position position="121"/>
    </location>
    <ligand>
        <name>S-adenosyl-L-methionine</name>
        <dbReference type="ChEBI" id="CHEBI:59789"/>
    </ligand>
</feature>
<dbReference type="Pfam" id="PF13489">
    <property type="entry name" value="Methyltransf_23"/>
    <property type="match status" value="1"/>
</dbReference>
<feature type="binding site" evidence="5">
    <location>
        <position position="60"/>
    </location>
    <ligand>
        <name>S-adenosyl-L-methionine</name>
        <dbReference type="ChEBI" id="CHEBI:59789"/>
    </ligand>
</feature>
<dbReference type="PANTHER" id="PTHR43464:SF19">
    <property type="entry name" value="UBIQUINONE BIOSYNTHESIS O-METHYLTRANSFERASE, MITOCHONDRIAL"/>
    <property type="match status" value="1"/>
</dbReference>
<feature type="binding site" evidence="5">
    <location>
        <position position="192"/>
    </location>
    <ligand>
        <name>Mg(2+)</name>
        <dbReference type="ChEBI" id="CHEBI:18420"/>
    </ligand>
</feature>
<evidence type="ECO:0000256" key="3">
    <source>
        <dbReference type="ARBA" id="ARBA00022688"/>
    </source>
</evidence>
<name>A0A1Q2ZVE4_ZYGRO</name>
<comment type="cofactor">
    <cofactor evidence="5">
        <name>Mg(2+)</name>
        <dbReference type="ChEBI" id="CHEBI:18420"/>
    </cofactor>
</comment>
<feature type="binding site" evidence="5">
    <location>
        <position position="188"/>
    </location>
    <ligand>
        <name>Mg(2+)</name>
        <dbReference type="ChEBI" id="CHEBI:18420"/>
    </ligand>
</feature>
<dbReference type="EC" id="2.1.1.-" evidence="5"/>
<keyword evidence="3 5" id="KW-0831">Ubiquinone biosynthesis</keyword>
<keyword evidence="4 5" id="KW-0949">S-adenosyl-L-methionine</keyword>
<evidence type="ECO:0000256" key="2">
    <source>
        <dbReference type="ARBA" id="ARBA00022679"/>
    </source>
</evidence>
<protein>
    <recommendedName>
        <fullName evidence="5">Ubiquinone biosynthesis O-methyltransferase, mitochondrial</fullName>
    </recommendedName>
    <alternativeName>
        <fullName evidence="5">3,4-dihydroxy-5-hexaprenylbenzoate methyltransferase</fullName>
    </alternativeName>
    <alternativeName>
        <fullName evidence="5">3-demethylubiquinol 3-O-methyltransferase</fullName>
    </alternativeName>
    <alternativeName>
        <fullName evidence="5">3-demethylubiquinone 3-O-methyltransferase</fullName>
    </alternativeName>
    <alternativeName>
        <fullName evidence="5">3-demethylubiquinone-6 3-O-methyltransferase</fullName>
    </alternativeName>
    <alternativeName>
        <fullName evidence="5">Hexaprenyldihydroxybenzoate methyltransferase</fullName>
    </alternativeName>
    <alternativeName>
        <fullName evidence="5">Polyprenyldihydroxybenzoate methyltransferase</fullName>
        <shortName evidence="5">DHHB methyltransferase</shortName>
        <shortName evidence="5">DHHB-MT</shortName>
        <shortName evidence="5">DHHB-MTase</shortName>
        <ecNumber evidence="5">2.1.1.-</ecNumber>
        <ecNumber evidence="5">2.1.1.114</ecNumber>
        <ecNumber evidence="5">2.1.1.64</ecNumber>
    </alternativeName>
</protein>
<dbReference type="PANTHER" id="PTHR43464">
    <property type="entry name" value="METHYLTRANSFERASE"/>
    <property type="match status" value="1"/>
</dbReference>
<dbReference type="NCBIfam" id="TIGR01983">
    <property type="entry name" value="UbiG"/>
    <property type="match status" value="1"/>
</dbReference>
<keyword evidence="5" id="KW-0496">Mitochondrion</keyword>
<dbReference type="OMA" id="LASRWWD"/>
<proteinExistence type="inferred from homology"/>
<dbReference type="UniPathway" id="UPA00232"/>
<dbReference type="InterPro" id="IPR029063">
    <property type="entry name" value="SAM-dependent_MTases_sf"/>
</dbReference>
<dbReference type="GO" id="GO:0032259">
    <property type="term" value="P:methylation"/>
    <property type="evidence" value="ECO:0007669"/>
    <property type="project" value="UniProtKB-KW"/>
</dbReference>
<keyword evidence="5" id="KW-0999">Mitochondrion inner membrane</keyword>
<dbReference type="GO" id="GO:0046872">
    <property type="term" value="F:metal ion binding"/>
    <property type="evidence" value="ECO:0007669"/>
    <property type="project" value="UniProtKB-KW"/>
</dbReference>
<gene>
    <name evidence="5" type="primary">COQ3</name>
    <name evidence="6" type="ORF">ZYGR_0H01040</name>
</gene>
<dbReference type="CDD" id="cd02440">
    <property type="entry name" value="AdoMet_MTases"/>
    <property type="match status" value="1"/>
</dbReference>
<reference evidence="6 7" key="1">
    <citation type="submission" date="2016-08" db="EMBL/GenBank/DDBJ databases">
        <title>Draft genome sequence of allopolyploid Zygosaccharomyces rouxii.</title>
        <authorList>
            <person name="Watanabe J."/>
            <person name="Uehara K."/>
            <person name="Mogi Y."/>
            <person name="Tsukioka Y."/>
        </authorList>
    </citation>
    <scope>NUCLEOTIDE SEQUENCE [LARGE SCALE GENOMIC DNA]</scope>
    <source>
        <strain evidence="6 7">NBRC 110957</strain>
    </source>
</reference>
<dbReference type="eggNOG" id="KOG1270">
    <property type="taxonomic scope" value="Eukaryota"/>
</dbReference>
<evidence type="ECO:0000256" key="4">
    <source>
        <dbReference type="ARBA" id="ARBA00022691"/>
    </source>
</evidence>
<comment type="caution">
    <text evidence="6">The sequence shown here is derived from an EMBL/GenBank/DDBJ whole genome shotgun (WGS) entry which is preliminary data.</text>
</comment>
<dbReference type="GO" id="GO:0010420">
    <property type="term" value="F:polyprenyldihydroxybenzoate methyltransferase activity"/>
    <property type="evidence" value="ECO:0007669"/>
    <property type="project" value="UniProtKB-UniRule"/>
</dbReference>
<organism evidence="6 7">
    <name type="scientific">Zygosaccharomyces rouxii</name>
    <dbReference type="NCBI Taxonomy" id="4956"/>
    <lineage>
        <taxon>Eukaryota</taxon>
        <taxon>Fungi</taxon>
        <taxon>Dikarya</taxon>
        <taxon>Ascomycota</taxon>
        <taxon>Saccharomycotina</taxon>
        <taxon>Saccharomycetes</taxon>
        <taxon>Saccharomycetales</taxon>
        <taxon>Saccharomycetaceae</taxon>
        <taxon>Zygosaccharomyces</taxon>
    </lineage>
</organism>
<feature type="binding site" evidence="5">
    <location>
        <position position="187"/>
    </location>
    <ligand>
        <name>S-adenosyl-L-methionine</name>
        <dbReference type="ChEBI" id="CHEBI:59789"/>
    </ligand>
</feature>
<evidence type="ECO:0000256" key="1">
    <source>
        <dbReference type="ARBA" id="ARBA00022603"/>
    </source>
</evidence>
<accession>A0A1Q2ZVE4</accession>
<keyword evidence="1 5" id="KW-0489">Methyltransferase</keyword>
<keyword evidence="5" id="KW-0460">Magnesium</keyword>
<sequence length="302" mass="34720">MIPRVTVRRLVPQLRPGVASLRFKTTSASKDEIGHFQELAPTWWDVNGSQRILHLMNNSRLDFIQRIIRQSVKVEDPDTYIPGFQYKAFFPQQVSQGIEDDLDSKINEKLKDAQFNVLDIGCGGGILAECLARLPITRHVTGVDLTPDVIKVAREHSAKDPALSGKLEYRLQALEEVEGTYDLVTCFEMLEHVDVPAEILRHAWMRLKPQGILFLSTINRDFISWFTTIFMGEYVLKVVPKGTHHLTKYIKSSEIKEWFQENEPHTHKILDTKGVMYRPFNGWAEHDCPDIGNYFMAIKKLN</sequence>
<dbReference type="Gene3D" id="3.40.50.150">
    <property type="entry name" value="Vaccinia Virus protein VP39"/>
    <property type="match status" value="1"/>
</dbReference>
<comment type="similarity">
    <text evidence="5">Belongs to the class I-like SAM-binding methyltransferase superfamily. UbiG/COQ3 family.</text>
</comment>
<keyword evidence="2 5" id="KW-0808">Transferase</keyword>
<comment type="function">
    <text evidence="5">O-methyltransferase required for two non-consecutive steps during ubiquinone biosynthesis. Catalyzes the 2 O-methylation of 3,4-dihydroxy-5-(all-trans-polyprenyl)benzoic acid into 4-hydroxy-3-methoxy-5-(all-trans-polyprenyl)benzoic acid. Also catalyzes the last step of ubiquinone biosynthesis by mediating methylation of 3-demethylubiquinone into ubiquinone. Also able to mediate the methylation of 3-demethylubiquinol into ubiquinol.</text>
</comment>
<dbReference type="EC" id="2.1.1.114" evidence="5"/>
<comment type="pathway">
    <text evidence="5">Cofactor biosynthesis; ubiquinone biosynthesis.</text>
</comment>
<dbReference type="SUPFAM" id="SSF53335">
    <property type="entry name" value="S-adenosyl-L-methionine-dependent methyltransferases"/>
    <property type="match status" value="1"/>
</dbReference>
<dbReference type="GO" id="GO:0120537">
    <property type="term" value="F:3-demethylubiquinone 3-O-methyltransferase activity"/>
    <property type="evidence" value="ECO:0007669"/>
    <property type="project" value="RHEA"/>
</dbReference>
<feature type="binding site" evidence="5">
    <location>
        <position position="144"/>
    </location>
    <ligand>
        <name>S-adenosyl-L-methionine</name>
        <dbReference type="ChEBI" id="CHEBI:59789"/>
    </ligand>
</feature>
<dbReference type="InterPro" id="IPR010233">
    <property type="entry name" value="UbiG_MeTrfase"/>
</dbReference>
<dbReference type="EMBL" id="BDGX01000008">
    <property type="protein sequence ID" value="GAV47263.1"/>
    <property type="molecule type" value="Genomic_DNA"/>
</dbReference>
<comment type="catalytic activity">
    <reaction evidence="5">
        <text>a 3-demethylubiquinol + S-adenosyl-L-methionine = a ubiquinol + S-adenosyl-L-homocysteine + H(+)</text>
        <dbReference type="Rhea" id="RHEA:44380"/>
        <dbReference type="Rhea" id="RHEA-COMP:9566"/>
        <dbReference type="Rhea" id="RHEA-COMP:10914"/>
        <dbReference type="ChEBI" id="CHEBI:15378"/>
        <dbReference type="ChEBI" id="CHEBI:17976"/>
        <dbReference type="ChEBI" id="CHEBI:57856"/>
        <dbReference type="ChEBI" id="CHEBI:59789"/>
        <dbReference type="ChEBI" id="CHEBI:84422"/>
        <dbReference type="EC" id="2.1.1.64"/>
    </reaction>
</comment>
<feature type="binding site" evidence="5">
    <location>
        <position position="191"/>
    </location>
    <ligand>
        <name>Mg(2+)</name>
        <dbReference type="ChEBI" id="CHEBI:18420"/>
    </ligand>
</feature>
<comment type="catalytic activity">
    <reaction evidence="5">
        <text>a 3-demethylubiquinone + S-adenosyl-L-methionine = a ubiquinone + S-adenosyl-L-homocysteine</text>
        <dbReference type="Rhea" id="RHEA:81215"/>
        <dbReference type="Rhea" id="RHEA-COMP:9565"/>
        <dbReference type="Rhea" id="RHEA-COMP:19654"/>
        <dbReference type="ChEBI" id="CHEBI:16389"/>
        <dbReference type="ChEBI" id="CHEBI:57856"/>
        <dbReference type="ChEBI" id="CHEBI:59789"/>
        <dbReference type="ChEBI" id="CHEBI:231825"/>
    </reaction>
</comment>
<dbReference type="AlphaFoldDB" id="A0A1Q2ZVE4"/>